<dbReference type="KEGG" id="ppsc:EHS13_14255"/>
<dbReference type="AlphaFoldDB" id="A0A6B8RK25"/>
<accession>A0A6B8RK25</accession>
<dbReference type="Proteomes" id="UP000426246">
    <property type="component" value="Chromosome"/>
</dbReference>
<evidence type="ECO:0008006" key="3">
    <source>
        <dbReference type="Google" id="ProtNLM"/>
    </source>
</evidence>
<dbReference type="RefSeq" id="WP_155700988.1">
    <property type="nucleotide sequence ID" value="NZ_CP034235.1"/>
</dbReference>
<protein>
    <recommendedName>
        <fullName evidence="3">PD-(D/E)XK endonuclease-like domain-containing protein</fullName>
    </recommendedName>
</protein>
<keyword evidence="2" id="KW-1185">Reference proteome</keyword>
<name>A0A6B8RK25_9BACL</name>
<reference evidence="2" key="1">
    <citation type="submission" date="2018-11" db="EMBL/GenBank/DDBJ databases">
        <title>Complete genome sequence of Paenibacillus sp. ML311-T8.</title>
        <authorList>
            <person name="Nam Y.-D."/>
            <person name="Kang J."/>
            <person name="Chung W.-H."/>
            <person name="Park Y.S."/>
        </authorList>
    </citation>
    <scope>NUCLEOTIDE SEQUENCE [LARGE SCALE GENOMIC DNA]</scope>
    <source>
        <strain evidence="2">ML311-T8</strain>
    </source>
</reference>
<evidence type="ECO:0000313" key="2">
    <source>
        <dbReference type="Proteomes" id="UP000426246"/>
    </source>
</evidence>
<gene>
    <name evidence="1" type="ORF">EHS13_14255</name>
</gene>
<evidence type="ECO:0000313" key="1">
    <source>
        <dbReference type="EMBL" id="QGQ95952.1"/>
    </source>
</evidence>
<sequence length="254" mass="29807">MELNNNPLASAPIKDYEFEELMRCPFKYYKRHVKGEKSNSLHWRQMVQYAVNHVINDIYSLPVEARSQARIYEIIHTRWKINMRLFESKAHYNQILAHVTTALLDHFSADFAKEPPLFLFETFSTWIEELQTELSMIFQVVEWSEQTFVIKKILVDEDSDVITVFKHMAILFSHKAFARLPSRIEIFSVLSGKTTIIEPKGTEDITQAIDYLWLTQQLLPTNPYRKTNSLLECNTCPFNAECHFTEVKQLARAL</sequence>
<dbReference type="OrthoDB" id="2695569at2"/>
<dbReference type="EMBL" id="CP034235">
    <property type="protein sequence ID" value="QGQ95952.1"/>
    <property type="molecule type" value="Genomic_DNA"/>
</dbReference>
<proteinExistence type="predicted"/>
<organism evidence="1 2">
    <name type="scientific">Paenibacillus psychroresistens</name>
    <dbReference type="NCBI Taxonomy" id="1778678"/>
    <lineage>
        <taxon>Bacteria</taxon>
        <taxon>Bacillati</taxon>
        <taxon>Bacillota</taxon>
        <taxon>Bacilli</taxon>
        <taxon>Bacillales</taxon>
        <taxon>Paenibacillaceae</taxon>
        <taxon>Paenibacillus</taxon>
    </lineage>
</organism>